<name>A0A1H3DJI5_9RHOB</name>
<keyword evidence="2" id="KW-1185">Reference proteome</keyword>
<gene>
    <name evidence="1" type="ORF">SAMN04488238_11411</name>
</gene>
<proteinExistence type="predicted"/>
<dbReference type="AlphaFoldDB" id="A0A1H3DJI5"/>
<organism evidence="1 2">
    <name type="scientific">Roseicitreum antarcticum</name>
    <dbReference type="NCBI Taxonomy" id="564137"/>
    <lineage>
        <taxon>Bacteria</taxon>
        <taxon>Pseudomonadati</taxon>
        <taxon>Pseudomonadota</taxon>
        <taxon>Alphaproteobacteria</taxon>
        <taxon>Rhodobacterales</taxon>
        <taxon>Paracoccaceae</taxon>
        <taxon>Roseicitreum</taxon>
    </lineage>
</organism>
<accession>A0A1H3DJI5</accession>
<sequence>MSAKSEFKPPGFERKRQMLAVRAAGAASSGRGQRPHWAGHVDILGVVAVALRLASLQLQAVWRCIIDRPQFLAGAQTRQEARLRLRMSLAR</sequence>
<dbReference type="EMBL" id="FNOM01000014">
    <property type="protein sequence ID" value="SDX66586.1"/>
    <property type="molecule type" value="Genomic_DNA"/>
</dbReference>
<evidence type="ECO:0000313" key="1">
    <source>
        <dbReference type="EMBL" id="SDX66586.1"/>
    </source>
</evidence>
<protein>
    <submittedName>
        <fullName evidence="1">Uncharacterized protein</fullName>
    </submittedName>
</protein>
<evidence type="ECO:0000313" key="2">
    <source>
        <dbReference type="Proteomes" id="UP000198539"/>
    </source>
</evidence>
<dbReference type="STRING" id="564137.SAMN04488238_11411"/>
<dbReference type="Proteomes" id="UP000198539">
    <property type="component" value="Unassembled WGS sequence"/>
</dbReference>
<reference evidence="1 2" key="1">
    <citation type="submission" date="2016-10" db="EMBL/GenBank/DDBJ databases">
        <authorList>
            <person name="de Groot N.N."/>
        </authorList>
    </citation>
    <scope>NUCLEOTIDE SEQUENCE [LARGE SCALE GENOMIC DNA]</scope>
    <source>
        <strain evidence="1 2">CGMCC 1.8894</strain>
    </source>
</reference>